<dbReference type="CDD" id="cd17535">
    <property type="entry name" value="REC_NarL-like"/>
    <property type="match status" value="1"/>
</dbReference>
<keyword evidence="7" id="KW-1185">Reference proteome</keyword>
<proteinExistence type="predicted"/>
<reference evidence="6 7" key="1">
    <citation type="submission" date="2018-06" db="EMBL/GenBank/DDBJ databases">
        <authorList>
            <consortium name="Pathogen Informatics"/>
            <person name="Doyle S."/>
        </authorList>
    </citation>
    <scope>NUCLEOTIDE SEQUENCE [LARGE SCALE GENOMIC DNA]</scope>
    <source>
        <strain evidence="6 7">NCTC1934</strain>
    </source>
</reference>
<dbReference type="EMBL" id="UGRY01000002">
    <property type="protein sequence ID" value="SUA79843.1"/>
    <property type="molecule type" value="Genomic_DNA"/>
</dbReference>
<dbReference type="InterPro" id="IPR058245">
    <property type="entry name" value="NreC/VraR/RcsB-like_REC"/>
</dbReference>
<dbReference type="Proteomes" id="UP000255467">
    <property type="component" value="Unassembled WGS sequence"/>
</dbReference>
<organism evidence="6 7">
    <name type="scientific">Nocardia otitidiscaviarum</name>
    <dbReference type="NCBI Taxonomy" id="1823"/>
    <lineage>
        <taxon>Bacteria</taxon>
        <taxon>Bacillati</taxon>
        <taxon>Actinomycetota</taxon>
        <taxon>Actinomycetes</taxon>
        <taxon>Mycobacteriales</taxon>
        <taxon>Nocardiaceae</taxon>
        <taxon>Nocardia</taxon>
    </lineage>
</organism>
<evidence type="ECO:0000313" key="7">
    <source>
        <dbReference type="Proteomes" id="UP000255467"/>
    </source>
</evidence>
<accession>A0A378YSU0</accession>
<dbReference type="InterPro" id="IPR011006">
    <property type="entry name" value="CheY-like_superfamily"/>
</dbReference>
<feature type="domain" description="Response regulatory" evidence="5">
    <location>
        <begin position="21"/>
        <end position="136"/>
    </location>
</feature>
<gene>
    <name evidence="6" type="primary">devR_4</name>
    <name evidence="6" type="ORF">NCTC1934_03991</name>
</gene>
<sequence length="162" mass="17082">MSTTSHRGSGRSRPASARRVRVLLVDKERAVRRAVRDLLDLDPAVSVAGEAATLAKGRLLIAELRPDVVILEPQLPDGDGLELCRSVPADAATRFLILTSDVSAGAMLDAVGAGAAGYIVKDLTGLALADSVKAVAAGESYLDGHATPVLMREFRRRALAER</sequence>
<dbReference type="GO" id="GO:0000160">
    <property type="term" value="P:phosphorelay signal transduction system"/>
    <property type="evidence" value="ECO:0007669"/>
    <property type="project" value="InterPro"/>
</dbReference>
<evidence type="ECO:0000256" key="1">
    <source>
        <dbReference type="ARBA" id="ARBA00023015"/>
    </source>
</evidence>
<name>A0A378YSU0_9NOCA</name>
<dbReference type="RefSeq" id="WP_081592584.1">
    <property type="nucleotide sequence ID" value="NZ_UGRY01000002.1"/>
</dbReference>
<dbReference type="PROSITE" id="PS50110">
    <property type="entry name" value="RESPONSE_REGULATORY"/>
    <property type="match status" value="1"/>
</dbReference>
<evidence type="ECO:0000256" key="3">
    <source>
        <dbReference type="ARBA" id="ARBA00023163"/>
    </source>
</evidence>
<dbReference type="OrthoDB" id="9808843at2"/>
<dbReference type="SMART" id="SM00448">
    <property type="entry name" value="REC"/>
    <property type="match status" value="1"/>
</dbReference>
<evidence type="ECO:0000256" key="4">
    <source>
        <dbReference type="PROSITE-ProRule" id="PRU00169"/>
    </source>
</evidence>
<keyword evidence="2" id="KW-0238">DNA-binding</keyword>
<dbReference type="Pfam" id="PF00072">
    <property type="entry name" value="Response_reg"/>
    <property type="match status" value="1"/>
</dbReference>
<evidence type="ECO:0000259" key="5">
    <source>
        <dbReference type="PROSITE" id="PS50110"/>
    </source>
</evidence>
<keyword evidence="3" id="KW-0804">Transcription</keyword>
<dbReference type="InterPro" id="IPR039420">
    <property type="entry name" value="WalR-like"/>
</dbReference>
<dbReference type="PANTHER" id="PTHR43214:SF24">
    <property type="entry name" value="TRANSCRIPTIONAL REGULATORY PROTEIN NARL-RELATED"/>
    <property type="match status" value="1"/>
</dbReference>
<dbReference type="SUPFAM" id="SSF52172">
    <property type="entry name" value="CheY-like"/>
    <property type="match status" value="1"/>
</dbReference>
<dbReference type="Gene3D" id="3.40.50.2300">
    <property type="match status" value="1"/>
</dbReference>
<evidence type="ECO:0000313" key="6">
    <source>
        <dbReference type="EMBL" id="SUA79843.1"/>
    </source>
</evidence>
<protein>
    <submittedName>
        <fullName evidence="6">Transcriptional regulatory protein devR (DosR)</fullName>
    </submittedName>
</protein>
<comment type="caution">
    <text evidence="4">Lacks conserved residue(s) required for the propagation of feature annotation.</text>
</comment>
<dbReference type="STRING" id="1406858.GCA_000710895_04421"/>
<dbReference type="GO" id="GO:0003677">
    <property type="term" value="F:DNA binding"/>
    <property type="evidence" value="ECO:0007669"/>
    <property type="project" value="UniProtKB-KW"/>
</dbReference>
<keyword evidence="1" id="KW-0805">Transcription regulation</keyword>
<dbReference type="InterPro" id="IPR001789">
    <property type="entry name" value="Sig_transdc_resp-reg_receiver"/>
</dbReference>
<dbReference type="PANTHER" id="PTHR43214">
    <property type="entry name" value="TWO-COMPONENT RESPONSE REGULATOR"/>
    <property type="match status" value="1"/>
</dbReference>
<evidence type="ECO:0000256" key="2">
    <source>
        <dbReference type="ARBA" id="ARBA00023125"/>
    </source>
</evidence>
<dbReference type="AlphaFoldDB" id="A0A378YSU0"/>